<feature type="region of interest" description="Disordered" evidence="1">
    <location>
        <begin position="100"/>
        <end position="140"/>
    </location>
</feature>
<dbReference type="GO" id="GO:0043022">
    <property type="term" value="F:ribosome binding"/>
    <property type="evidence" value="ECO:0007669"/>
    <property type="project" value="TreeGrafter"/>
</dbReference>
<dbReference type="EnsemblBacteria" id="ABC20902">
    <property type="protein sequence ID" value="ABC20902"/>
    <property type="gene ID" value="Rru_A0097"/>
</dbReference>
<dbReference type="GO" id="GO:0003747">
    <property type="term" value="F:translation release factor activity"/>
    <property type="evidence" value="ECO:0007669"/>
    <property type="project" value="InterPro"/>
</dbReference>
<sequence>MIPITPTIALDDAEIEERFIRSSGPGGQNVNKVSTAVQLRFDVAGSPNLPGWVKHRLSVLAGSRLTGEGVLVLTAQSQRTQEANRREAVERLVALIQAACHRDKPRRPTRPTKGSQTRRMDGKTLRGAIKKGRQSKPSLD</sequence>
<dbReference type="HOGENOM" id="CLU_089470_3_2_5"/>
<dbReference type="EMBL" id="CP000230">
    <property type="protein sequence ID" value="ABC20902.1"/>
    <property type="molecule type" value="Genomic_DNA"/>
</dbReference>
<dbReference type="Gene3D" id="3.30.160.20">
    <property type="match status" value="1"/>
</dbReference>
<accession>Q2RY93</accession>
<dbReference type="GO" id="GO:0004045">
    <property type="term" value="F:peptidyl-tRNA hydrolase activity"/>
    <property type="evidence" value="ECO:0007669"/>
    <property type="project" value="TreeGrafter"/>
</dbReference>
<gene>
    <name evidence="3" type="ordered locus">Rru_A0097</name>
</gene>
<reference evidence="3 4" key="1">
    <citation type="journal article" date="2011" name="Stand. Genomic Sci.">
        <title>Complete genome sequence of Rhodospirillum rubrum type strain (S1).</title>
        <authorList>
            <person name="Munk A.C."/>
            <person name="Copeland A."/>
            <person name="Lucas S."/>
            <person name="Lapidus A."/>
            <person name="Del Rio T.G."/>
            <person name="Barry K."/>
            <person name="Detter J.C."/>
            <person name="Hammon N."/>
            <person name="Israni S."/>
            <person name="Pitluck S."/>
            <person name="Brettin T."/>
            <person name="Bruce D."/>
            <person name="Han C."/>
            <person name="Tapia R."/>
            <person name="Gilna P."/>
            <person name="Schmutz J."/>
            <person name="Larimer F."/>
            <person name="Land M."/>
            <person name="Kyrpides N.C."/>
            <person name="Mavromatis K."/>
            <person name="Richardson P."/>
            <person name="Rohde M."/>
            <person name="Goker M."/>
            <person name="Klenk H.P."/>
            <person name="Zhang Y."/>
            <person name="Roberts G.P."/>
            <person name="Reslewic S."/>
            <person name="Schwartz D.C."/>
        </authorList>
    </citation>
    <scope>NUCLEOTIDE SEQUENCE [LARGE SCALE GENOMIC DNA]</scope>
    <source>
        <strain evidence="4">ATCC 11170 / ATH 1.1.1 / DSM 467 / LMG 4362 / NCIMB 8255 / S1</strain>
    </source>
</reference>
<evidence type="ECO:0000259" key="2">
    <source>
        <dbReference type="PROSITE" id="PS00745"/>
    </source>
</evidence>
<dbReference type="PhylomeDB" id="Q2RY93"/>
<evidence type="ECO:0000256" key="1">
    <source>
        <dbReference type="SAM" id="MobiDB-lite"/>
    </source>
</evidence>
<proteinExistence type="predicted"/>
<dbReference type="AlphaFoldDB" id="Q2RY93"/>
<evidence type="ECO:0000313" key="4">
    <source>
        <dbReference type="Proteomes" id="UP000001929"/>
    </source>
</evidence>
<dbReference type="NCBIfam" id="NF006718">
    <property type="entry name" value="PRK09256.1"/>
    <property type="match status" value="1"/>
</dbReference>
<dbReference type="STRING" id="269796.Rru_A0097"/>
<dbReference type="PATRIC" id="fig|269796.9.peg.150"/>
<dbReference type="KEGG" id="rru:Rru_A0097"/>
<dbReference type="PANTHER" id="PTHR47814:SF1">
    <property type="entry name" value="PEPTIDYL-TRNA HYDROLASE ARFB"/>
    <property type="match status" value="1"/>
</dbReference>
<dbReference type="Proteomes" id="UP000001929">
    <property type="component" value="Chromosome"/>
</dbReference>
<feature type="domain" description="Prokaryotic-type class I peptide chain release factors" evidence="2">
    <location>
        <begin position="21"/>
        <end position="37"/>
    </location>
</feature>
<dbReference type="PROSITE" id="PS00745">
    <property type="entry name" value="RF_PROK_I"/>
    <property type="match status" value="1"/>
</dbReference>
<dbReference type="GO" id="GO:0072344">
    <property type="term" value="P:rescue of stalled ribosome"/>
    <property type="evidence" value="ECO:0007669"/>
    <property type="project" value="TreeGrafter"/>
</dbReference>
<organism evidence="3 4">
    <name type="scientific">Rhodospirillum rubrum (strain ATCC 11170 / ATH 1.1.1 / DSM 467 / LMG 4362 / NCIMB 8255 / S1)</name>
    <dbReference type="NCBI Taxonomy" id="269796"/>
    <lineage>
        <taxon>Bacteria</taxon>
        <taxon>Pseudomonadati</taxon>
        <taxon>Pseudomonadota</taxon>
        <taxon>Alphaproteobacteria</taxon>
        <taxon>Rhodospirillales</taxon>
        <taxon>Rhodospirillaceae</taxon>
        <taxon>Rhodospirillum</taxon>
    </lineage>
</organism>
<name>Q2RY93_RHORT</name>
<dbReference type="eggNOG" id="COG0216">
    <property type="taxonomic scope" value="Bacteria"/>
</dbReference>
<dbReference type="PANTHER" id="PTHR47814">
    <property type="entry name" value="PEPTIDYL-TRNA HYDROLASE ARFB"/>
    <property type="match status" value="1"/>
</dbReference>
<dbReference type="InterPro" id="IPR000352">
    <property type="entry name" value="Pep_chain_release_fac_I"/>
</dbReference>
<evidence type="ECO:0000313" key="3">
    <source>
        <dbReference type="EMBL" id="ABC20902.1"/>
    </source>
</evidence>
<dbReference type="RefSeq" id="WP_011387858.1">
    <property type="nucleotide sequence ID" value="NC_007643.1"/>
</dbReference>
<dbReference type="Pfam" id="PF00472">
    <property type="entry name" value="RF-1"/>
    <property type="match status" value="1"/>
</dbReference>
<protein>
    <submittedName>
        <fullName evidence="3">Class I peptide chain release factor</fullName>
    </submittedName>
</protein>
<keyword evidence="4" id="KW-1185">Reference proteome</keyword>
<dbReference type="SUPFAM" id="SSF110916">
    <property type="entry name" value="Peptidyl-tRNA hydrolase domain-like"/>
    <property type="match status" value="1"/>
</dbReference>